<dbReference type="PROSITE" id="PS50893">
    <property type="entry name" value="ABC_TRANSPORTER_2"/>
    <property type="match status" value="1"/>
</dbReference>
<evidence type="ECO:0000313" key="7">
    <source>
        <dbReference type="Proteomes" id="UP000032434"/>
    </source>
</evidence>
<gene>
    <name evidence="6" type="ORF">Aocu_10840</name>
</gene>
<dbReference type="PROSITE" id="PS00211">
    <property type="entry name" value="ABC_TRANSPORTER_1"/>
    <property type="match status" value="1"/>
</dbReference>
<dbReference type="Proteomes" id="UP000032434">
    <property type="component" value="Chromosome 1"/>
</dbReference>
<dbReference type="InterPro" id="IPR025302">
    <property type="entry name" value="DrrA1/2-like_C"/>
</dbReference>
<keyword evidence="3" id="KW-0547">Nucleotide-binding</keyword>
<dbReference type="OrthoDB" id="9778547at2"/>
<dbReference type="PANTHER" id="PTHR42711:SF5">
    <property type="entry name" value="ABC TRANSPORTER ATP-BINDING PROTEIN NATA"/>
    <property type="match status" value="1"/>
</dbReference>
<dbReference type="InterPro" id="IPR050763">
    <property type="entry name" value="ABC_transporter_ATP-binding"/>
</dbReference>
<dbReference type="InterPro" id="IPR027417">
    <property type="entry name" value="P-loop_NTPase"/>
</dbReference>
<accession>A0A061AJI7</accession>
<protein>
    <submittedName>
        <fullName evidence="6">ABC transporter, ATP-binding protein</fullName>
    </submittedName>
</protein>
<dbReference type="KEGG" id="aoc:Aocu_10840"/>
<reference evidence="7" key="1">
    <citation type="submission" date="2014-05" db="EMBL/GenBank/DDBJ databases">
        <authorList>
            <person name="Kube M."/>
        </authorList>
    </citation>
    <scope>NUCLEOTIDE SEQUENCE [LARGE SCALE GENOMIC DNA]</scope>
</reference>
<dbReference type="PATRIC" id="fig|35623.3.peg.1084"/>
<evidence type="ECO:0000259" key="5">
    <source>
        <dbReference type="PROSITE" id="PS50893"/>
    </source>
</evidence>
<dbReference type="HOGENOM" id="CLU_000604_1_2_14"/>
<dbReference type="RefSeq" id="WP_045749606.1">
    <property type="nucleotide sequence ID" value="NZ_FUZK01000001.1"/>
</dbReference>
<dbReference type="SMART" id="SM00382">
    <property type="entry name" value="AAA"/>
    <property type="match status" value="1"/>
</dbReference>
<dbReference type="PANTHER" id="PTHR42711">
    <property type="entry name" value="ABC TRANSPORTER ATP-BINDING PROTEIN"/>
    <property type="match status" value="1"/>
</dbReference>
<dbReference type="EMBL" id="LK028559">
    <property type="protein sequence ID" value="CDR31157.1"/>
    <property type="molecule type" value="Genomic_DNA"/>
</dbReference>
<dbReference type="InterPro" id="IPR003593">
    <property type="entry name" value="AAA+_ATPase"/>
</dbReference>
<keyword evidence="4 6" id="KW-0067">ATP-binding</keyword>
<keyword evidence="2" id="KW-0813">Transport</keyword>
<dbReference type="InterPro" id="IPR003439">
    <property type="entry name" value="ABC_transporter-like_ATP-bd"/>
</dbReference>
<dbReference type="GO" id="GO:0016887">
    <property type="term" value="F:ATP hydrolysis activity"/>
    <property type="evidence" value="ECO:0007669"/>
    <property type="project" value="InterPro"/>
</dbReference>
<dbReference type="Pfam" id="PF00005">
    <property type="entry name" value="ABC_tran"/>
    <property type="match status" value="1"/>
</dbReference>
<dbReference type="SUPFAM" id="SSF52540">
    <property type="entry name" value="P-loop containing nucleoside triphosphate hydrolases"/>
    <property type="match status" value="1"/>
</dbReference>
<dbReference type="Pfam" id="PF13732">
    <property type="entry name" value="DrrA1-3_C"/>
    <property type="match status" value="1"/>
</dbReference>
<evidence type="ECO:0000256" key="1">
    <source>
        <dbReference type="ARBA" id="ARBA00005417"/>
    </source>
</evidence>
<evidence type="ECO:0000256" key="4">
    <source>
        <dbReference type="ARBA" id="ARBA00022840"/>
    </source>
</evidence>
<dbReference type="AlphaFoldDB" id="A0A061AJI7"/>
<organism evidence="6 7">
    <name type="scientific">Acholeplasma oculi</name>
    <dbReference type="NCBI Taxonomy" id="35623"/>
    <lineage>
        <taxon>Bacteria</taxon>
        <taxon>Bacillati</taxon>
        <taxon>Mycoplasmatota</taxon>
        <taxon>Mollicutes</taxon>
        <taxon>Acholeplasmatales</taxon>
        <taxon>Acholeplasmataceae</taxon>
        <taxon>Acholeplasma</taxon>
    </lineage>
</organism>
<comment type="similarity">
    <text evidence="1">Belongs to the ABC transporter superfamily.</text>
</comment>
<dbReference type="InParanoid" id="A0A061AJI7"/>
<evidence type="ECO:0000313" key="6">
    <source>
        <dbReference type="EMBL" id="CDR31157.1"/>
    </source>
</evidence>
<name>A0A061AJI7_9MOLU</name>
<sequence length="301" mass="34603">MLEVKNVTLKYGDFVAVDNLSFEVEKGEIFGLLGTNGAGKTTTFRTIMGLLYPSSGYVRYEGEFVSYQTVDKIGYMIEERSLLTKLTVKDLMLYFGQLKNVEAKTILERLDYWLKRFDITDYKNKKIKELSKGNQQKIQFISALINEPSLLVLDEPFSGLDVINIELFVEVIREYQKKGCTIIFSSHQIDHVESFCERLVVLQKGKSVISGLIKDVKKEFKKHNIKIIVDGFDPKEVLKIDGVLDVIENSNEWIVKTREESVSKDVFNYVKQLDNIKKYDVEEATLSEIFIAKVGKKYEEA</sequence>
<dbReference type="FunCoup" id="A0A061AJI7">
    <property type="interactions" value="48"/>
</dbReference>
<feature type="domain" description="ABC transporter" evidence="5">
    <location>
        <begin position="2"/>
        <end position="229"/>
    </location>
</feature>
<dbReference type="GO" id="GO:0005524">
    <property type="term" value="F:ATP binding"/>
    <property type="evidence" value="ECO:0007669"/>
    <property type="project" value="UniProtKB-KW"/>
</dbReference>
<evidence type="ECO:0000256" key="2">
    <source>
        <dbReference type="ARBA" id="ARBA00022448"/>
    </source>
</evidence>
<dbReference type="STRING" id="35623.Aocu_10840"/>
<dbReference type="Gene3D" id="3.40.50.300">
    <property type="entry name" value="P-loop containing nucleotide triphosphate hydrolases"/>
    <property type="match status" value="1"/>
</dbReference>
<evidence type="ECO:0000256" key="3">
    <source>
        <dbReference type="ARBA" id="ARBA00022741"/>
    </source>
</evidence>
<keyword evidence="7" id="KW-1185">Reference proteome</keyword>
<proteinExistence type="inferred from homology"/>
<dbReference type="InterPro" id="IPR017871">
    <property type="entry name" value="ABC_transporter-like_CS"/>
</dbReference>